<protein>
    <recommendedName>
        <fullName evidence="4">Kringle domain-containing protein</fullName>
    </recommendedName>
</protein>
<evidence type="ECO:0000256" key="1">
    <source>
        <dbReference type="ARBA" id="ARBA00022572"/>
    </source>
</evidence>
<dbReference type="EMBL" id="LR899867">
    <property type="protein sequence ID" value="CAD7242997.1"/>
    <property type="molecule type" value="Genomic_DNA"/>
</dbReference>
<dbReference type="Proteomes" id="UP000677054">
    <property type="component" value="Unassembled WGS sequence"/>
</dbReference>
<dbReference type="PROSITE" id="PS50070">
    <property type="entry name" value="KRINGLE_2"/>
    <property type="match status" value="4"/>
</dbReference>
<keyword evidence="2" id="KW-1015">Disulfide bond</keyword>
<dbReference type="InterPro" id="IPR050759">
    <property type="entry name" value="Serine_protease_kringle"/>
</dbReference>
<feature type="domain" description="Kringle" evidence="4">
    <location>
        <begin position="339"/>
        <end position="419"/>
    </location>
</feature>
<dbReference type="Gene3D" id="2.40.20.10">
    <property type="entry name" value="Plasminogen Kringle 4"/>
    <property type="match status" value="4"/>
</dbReference>
<dbReference type="EMBL" id="CAJPEV010000350">
    <property type="protein sequence ID" value="CAG0884311.1"/>
    <property type="molecule type" value="Genomic_DNA"/>
</dbReference>
<feature type="domain" description="Kringle" evidence="4">
    <location>
        <begin position="234"/>
        <end position="312"/>
    </location>
</feature>
<reference evidence="5" key="1">
    <citation type="submission" date="2020-11" db="EMBL/GenBank/DDBJ databases">
        <authorList>
            <person name="Tran Van P."/>
        </authorList>
    </citation>
    <scope>NUCLEOTIDE SEQUENCE</scope>
</reference>
<evidence type="ECO:0000313" key="5">
    <source>
        <dbReference type="EMBL" id="CAD7242997.1"/>
    </source>
</evidence>
<dbReference type="InterPro" id="IPR038178">
    <property type="entry name" value="Kringle_sf"/>
</dbReference>
<feature type="domain" description="Kringle" evidence="4">
    <location>
        <begin position="142"/>
        <end position="224"/>
    </location>
</feature>
<dbReference type="SUPFAM" id="SSF57440">
    <property type="entry name" value="Kringle-like"/>
    <property type="match status" value="4"/>
</dbReference>
<sequence>MQFDAGVEVDDRASERIRVCLPPDPPECKVTQQGGEYIGRRSVTLSGHPCQPWASSTPHAQLELALHRWAFADADAVDEQHNFCRNPDGKVAPWCYNARGGFPAWEFCDIPFCNVQPSDRSQQPVKGETEKHAYPECRLSEKGKEYVGTRNETSTGKPCLRWDSQPHGMPWDFLWEASYEKHFLGPGPTPHENHCRNPGVHRRRPWCFVSDPHVQWEYCDIPFCDDEKPPECKLTGMGGEYVGKLNVTLSGSPCQRWLTPIPKVHEKWNRASRFSDELDGNHNFCRNVDEDLGPWCYTTAQQRWEYCDVPFCPIPKGERCLVRASGKCVDPQECKKTKNGVEYIGTLNMTTSGLPCQPWMSQQSNPLHQMGNPIVGRFPDEIHPTHNYCRNPDSRDGGPWCFNGNGQSPVEEFCDVPMC</sequence>
<dbReference type="PANTHER" id="PTHR24261">
    <property type="entry name" value="PLASMINOGEN-RELATED"/>
    <property type="match status" value="1"/>
</dbReference>
<evidence type="ECO:0000256" key="3">
    <source>
        <dbReference type="PROSITE-ProRule" id="PRU00121"/>
    </source>
</evidence>
<dbReference type="CDD" id="cd00108">
    <property type="entry name" value="KR"/>
    <property type="match status" value="3"/>
</dbReference>
<keyword evidence="6" id="KW-1185">Reference proteome</keyword>
<feature type="domain" description="Kringle" evidence="4">
    <location>
        <begin position="33"/>
        <end position="113"/>
    </location>
</feature>
<gene>
    <name evidence="5" type="ORF">DSTB1V02_LOCUS2935</name>
</gene>
<dbReference type="OrthoDB" id="1915767at2759"/>
<evidence type="ECO:0000256" key="2">
    <source>
        <dbReference type="ARBA" id="ARBA00023157"/>
    </source>
</evidence>
<proteinExistence type="predicted"/>
<dbReference type="PRINTS" id="PR00018">
    <property type="entry name" value="KRINGLE"/>
</dbReference>
<dbReference type="SMART" id="SM00130">
    <property type="entry name" value="KR"/>
    <property type="match status" value="4"/>
</dbReference>
<dbReference type="Pfam" id="PF00051">
    <property type="entry name" value="Kringle"/>
    <property type="match status" value="4"/>
</dbReference>
<evidence type="ECO:0000313" key="6">
    <source>
        <dbReference type="Proteomes" id="UP000677054"/>
    </source>
</evidence>
<keyword evidence="1 3" id="KW-0420">Kringle</keyword>
<dbReference type="PROSITE" id="PS00021">
    <property type="entry name" value="KRINGLE_1"/>
    <property type="match status" value="3"/>
</dbReference>
<dbReference type="InterPro" id="IPR018056">
    <property type="entry name" value="Kringle_CS"/>
</dbReference>
<accession>A0A7R8X9A7</accession>
<dbReference type="InterPro" id="IPR013806">
    <property type="entry name" value="Kringle-like"/>
</dbReference>
<dbReference type="PANTHER" id="PTHR24261:SF7">
    <property type="entry name" value="KRINGLE DOMAIN-CONTAINING PROTEIN"/>
    <property type="match status" value="1"/>
</dbReference>
<dbReference type="InterPro" id="IPR000001">
    <property type="entry name" value="Kringle"/>
</dbReference>
<dbReference type="AlphaFoldDB" id="A0A7R8X9A7"/>
<comment type="caution">
    <text evidence="3">Lacks conserved residue(s) required for the propagation of feature annotation.</text>
</comment>
<evidence type="ECO:0000259" key="4">
    <source>
        <dbReference type="PROSITE" id="PS50070"/>
    </source>
</evidence>
<organism evidence="5">
    <name type="scientific">Darwinula stevensoni</name>
    <dbReference type="NCBI Taxonomy" id="69355"/>
    <lineage>
        <taxon>Eukaryota</taxon>
        <taxon>Metazoa</taxon>
        <taxon>Ecdysozoa</taxon>
        <taxon>Arthropoda</taxon>
        <taxon>Crustacea</taxon>
        <taxon>Oligostraca</taxon>
        <taxon>Ostracoda</taxon>
        <taxon>Podocopa</taxon>
        <taxon>Podocopida</taxon>
        <taxon>Darwinulocopina</taxon>
        <taxon>Darwinuloidea</taxon>
        <taxon>Darwinulidae</taxon>
        <taxon>Darwinula</taxon>
    </lineage>
</organism>
<name>A0A7R8X9A7_9CRUS</name>